<feature type="region of interest" description="Disordered" evidence="1">
    <location>
        <begin position="34"/>
        <end position="54"/>
    </location>
</feature>
<evidence type="ECO:0000259" key="2">
    <source>
        <dbReference type="Pfam" id="PF10367"/>
    </source>
</evidence>
<dbReference type="STRING" id="1764295.A0A5B8MID9"/>
<keyword evidence="4" id="KW-1185">Reference proteome</keyword>
<dbReference type="PANTHER" id="PTHR12894">
    <property type="entry name" value="CNH DOMAIN CONTAINING"/>
    <property type="match status" value="1"/>
</dbReference>
<dbReference type="GO" id="GO:0016020">
    <property type="term" value="C:membrane"/>
    <property type="evidence" value="ECO:0007669"/>
    <property type="project" value="TreeGrafter"/>
</dbReference>
<organism evidence="3 4">
    <name type="scientific">Chloropicon primus</name>
    <dbReference type="NCBI Taxonomy" id="1764295"/>
    <lineage>
        <taxon>Eukaryota</taxon>
        <taxon>Viridiplantae</taxon>
        <taxon>Chlorophyta</taxon>
        <taxon>Chloropicophyceae</taxon>
        <taxon>Chloropicales</taxon>
        <taxon>Chloropicaceae</taxon>
        <taxon>Chloropicon</taxon>
    </lineage>
</organism>
<feature type="domain" description="Vacuolar sorting protein 39/Transforming growth factor beta receptor-associated zinc finger" evidence="2">
    <location>
        <begin position="912"/>
        <end position="951"/>
    </location>
</feature>
<sequence>MQRKVFELAQEQYTKAGGGVTALACSTVTRDDGQTTQTWRRDATANTSEGATSSEDVKQLLVGLNDGRVEEYRFDTKRQGSNLELYRRVKVGKKSIDQVCVISSGSSKALCALSGGVLWLLPSDDSGASPTQVKAGALRGLFYIAQDLCNLECRNLLGLCKTSLAPGLPKKLKLVFLEVGSFAPGGAAQFHVLHEQVIDAKDVVPSSAHVREVVWYGDSVLLRTDKNYVQFSLSTGVAREIFAHNNKGKGAKGQQAGGLFSGGSAQDQGGNEVCAHQYMIPIVEQKQTILLVEDIGTIVNMAGEPTGSMVQFPIEPMAIHAMCFPYLLAVFAKSVYVYDIRKDLRDAHVQTIPFSNYFLSPTKVDRVPVTSWTSVTPSGENQIFIMVGHSDMLLFLSQTPLEEQCKEMLRASKFQECLQIAYTSQLPKYREYLIEFSCAEAAFLLIERLEFSRALEFLGECQEFEPNQLFPLFPEYTKPWKTQVKRKRYWSMHPPLCSLEDLVGRATNNEGAGGAHALPDREIKVAIVDFVLELRARTGEGEETVLADGVDTLLAHLLLDVEDVKGLEALCKGPNKVLIPEVEKRFCSSGRIHALALLRESQGDCFGAAELWTSLSEGKRSELPTPGAFLTGKSLGDAVSLELARVVKRSGPGARVTGTFLPWLMDRSVEVSLKLLADISLPVGETMAMVNETKRTSCRWRYLDFVVNVQGSTDPMHHSEFALSMVNLWKSLESGEGEAEEVGGATAEEVCTRLQDFLEHSDYYNTQAAISALKGTTLWREQVIVNKKIGNHKEALHILTFVIGDSEAGVSYCEDLGSQEGYLTLLDMLLNPETGPPLYGEAVRLLSSKGASLNPLKVLDSLSDKMPMPLAYETLARMLRERQHRKRSGQVLKGLARANELSVAQQRVVSLSEHVEMTADRACRVCNIRIGTKVFGLYPNGVLVCYRCMMRSGKDAQHVCPVTGRDFSKEEGWGDCI</sequence>
<dbReference type="GO" id="GO:0034058">
    <property type="term" value="P:endosomal vesicle fusion"/>
    <property type="evidence" value="ECO:0007669"/>
    <property type="project" value="TreeGrafter"/>
</dbReference>
<evidence type="ECO:0000313" key="4">
    <source>
        <dbReference type="Proteomes" id="UP000316726"/>
    </source>
</evidence>
<dbReference type="GO" id="GO:0006914">
    <property type="term" value="P:autophagy"/>
    <property type="evidence" value="ECO:0007669"/>
    <property type="project" value="TreeGrafter"/>
</dbReference>
<reference evidence="3 4" key="1">
    <citation type="submission" date="2018-07" db="EMBL/GenBank/DDBJ databases">
        <title>The complete nuclear genome of the prasinophyte Chloropicon primus (CCMP1205).</title>
        <authorList>
            <person name="Pombert J.-F."/>
            <person name="Otis C."/>
            <person name="Turmel M."/>
            <person name="Lemieux C."/>
        </authorList>
    </citation>
    <scope>NUCLEOTIDE SEQUENCE [LARGE SCALE GENOMIC DNA]</scope>
    <source>
        <strain evidence="3 4">CCMP1205</strain>
    </source>
</reference>
<dbReference type="Pfam" id="PF10367">
    <property type="entry name" value="zf-Vps39_C"/>
    <property type="match status" value="1"/>
</dbReference>
<evidence type="ECO:0000313" key="3">
    <source>
        <dbReference type="EMBL" id="QDZ20213.1"/>
    </source>
</evidence>
<dbReference type="PANTHER" id="PTHR12894:SF43">
    <property type="entry name" value="VACUOLAR SORTING PROTEIN 3"/>
    <property type="match status" value="1"/>
</dbReference>
<name>A0A5B8MID9_9CHLO</name>
<dbReference type="AlphaFoldDB" id="A0A5B8MID9"/>
<protein>
    <submittedName>
        <fullName evidence="3">Transforming growth factor-beta receptor-associated protein</fullName>
    </submittedName>
</protein>
<evidence type="ECO:0000256" key="1">
    <source>
        <dbReference type="SAM" id="MobiDB-lite"/>
    </source>
</evidence>
<dbReference type="EMBL" id="CP031036">
    <property type="protein sequence ID" value="QDZ20213.1"/>
    <property type="molecule type" value="Genomic_DNA"/>
</dbReference>
<feature type="compositionally biased region" description="Basic and acidic residues" evidence="1">
    <location>
        <begin position="34"/>
        <end position="43"/>
    </location>
</feature>
<dbReference type="Proteomes" id="UP000316726">
    <property type="component" value="Chromosome 3"/>
</dbReference>
<proteinExistence type="predicted"/>
<dbReference type="InterPro" id="IPR032914">
    <property type="entry name" value="Vam6/VPS39/TRAP1"/>
</dbReference>
<dbReference type="OrthoDB" id="10258882at2759"/>
<dbReference type="InterPro" id="IPR019453">
    <property type="entry name" value="VPS39/TGFA1_Znf"/>
</dbReference>
<keyword evidence="3" id="KW-0675">Receptor</keyword>
<feature type="compositionally biased region" description="Polar residues" evidence="1">
    <location>
        <begin position="44"/>
        <end position="54"/>
    </location>
</feature>
<accession>A0A5B8MID9</accession>
<dbReference type="GO" id="GO:0005737">
    <property type="term" value="C:cytoplasm"/>
    <property type="evidence" value="ECO:0007669"/>
    <property type="project" value="TreeGrafter"/>
</dbReference>
<gene>
    <name evidence="3" type="ORF">A3770_03p27310</name>
</gene>